<reference evidence="9" key="1">
    <citation type="submission" date="2020-05" db="EMBL/GenBank/DDBJ databases">
        <title>Phylogenomic resolution of chytrid fungi.</title>
        <authorList>
            <person name="Stajich J.E."/>
            <person name="Amses K."/>
            <person name="Simmons R."/>
            <person name="Seto K."/>
            <person name="Myers J."/>
            <person name="Bonds A."/>
            <person name="Quandt C.A."/>
            <person name="Barry K."/>
            <person name="Liu P."/>
            <person name="Grigoriev I."/>
            <person name="Longcore J.E."/>
            <person name="James T.Y."/>
        </authorList>
    </citation>
    <scope>NUCLEOTIDE SEQUENCE</scope>
    <source>
        <strain evidence="9">JEL0513</strain>
    </source>
</reference>
<dbReference type="Pfam" id="PF05773">
    <property type="entry name" value="RWD"/>
    <property type="match status" value="1"/>
</dbReference>
<dbReference type="EC" id="3.6.4.13" evidence="1"/>
<accession>A0AAD5XIF4</accession>
<proteinExistence type="predicted"/>
<feature type="region of interest" description="Disordered" evidence="6">
    <location>
        <begin position="136"/>
        <end position="172"/>
    </location>
</feature>
<dbReference type="PROSITE" id="PS51192">
    <property type="entry name" value="HELICASE_ATP_BIND_1"/>
    <property type="match status" value="1"/>
</dbReference>
<dbReference type="AlphaFoldDB" id="A0AAD5XIF4"/>
<dbReference type="GO" id="GO:0005524">
    <property type="term" value="F:ATP binding"/>
    <property type="evidence" value="ECO:0007669"/>
    <property type="project" value="UniProtKB-KW"/>
</dbReference>
<evidence type="ECO:0000313" key="9">
    <source>
        <dbReference type="EMBL" id="KAJ3129997.1"/>
    </source>
</evidence>
<dbReference type="GO" id="GO:0016787">
    <property type="term" value="F:hydrolase activity"/>
    <property type="evidence" value="ECO:0007669"/>
    <property type="project" value="UniProtKB-KW"/>
</dbReference>
<evidence type="ECO:0000259" key="7">
    <source>
        <dbReference type="PROSITE" id="PS51192"/>
    </source>
</evidence>
<dbReference type="InterPro" id="IPR011545">
    <property type="entry name" value="DEAD/DEAH_box_helicase_dom"/>
</dbReference>
<comment type="caution">
    <text evidence="9">The sequence shown here is derived from an EMBL/GenBank/DDBJ whole genome shotgun (WGS) entry which is preliminary data.</text>
</comment>
<evidence type="ECO:0000256" key="2">
    <source>
        <dbReference type="ARBA" id="ARBA00022741"/>
    </source>
</evidence>
<dbReference type="InterPro" id="IPR002464">
    <property type="entry name" value="DNA/RNA_helicase_DEAH_CS"/>
</dbReference>
<feature type="region of interest" description="Disordered" evidence="6">
    <location>
        <begin position="1"/>
        <end position="56"/>
    </location>
</feature>
<dbReference type="FunFam" id="3.40.50.300:FF:000500">
    <property type="entry name" value="ATP-dependent RNA helicase DHX29"/>
    <property type="match status" value="1"/>
</dbReference>
<evidence type="ECO:0000259" key="8">
    <source>
        <dbReference type="PROSITE" id="PS51194"/>
    </source>
</evidence>
<dbReference type="GO" id="GO:0003723">
    <property type="term" value="F:RNA binding"/>
    <property type="evidence" value="ECO:0007669"/>
    <property type="project" value="TreeGrafter"/>
</dbReference>
<dbReference type="Proteomes" id="UP001211907">
    <property type="component" value="Unassembled WGS sequence"/>
</dbReference>
<feature type="region of interest" description="Disordered" evidence="6">
    <location>
        <begin position="974"/>
        <end position="1000"/>
    </location>
</feature>
<dbReference type="InterPro" id="IPR014001">
    <property type="entry name" value="Helicase_ATP-bd"/>
</dbReference>
<dbReference type="InterPro" id="IPR001650">
    <property type="entry name" value="Helicase_C-like"/>
</dbReference>
<feature type="compositionally biased region" description="Acidic residues" evidence="6">
    <location>
        <begin position="140"/>
        <end position="156"/>
    </location>
</feature>
<dbReference type="PANTHER" id="PTHR18934">
    <property type="entry name" value="ATP-DEPENDENT RNA HELICASE"/>
    <property type="match status" value="1"/>
</dbReference>
<dbReference type="PANTHER" id="PTHR18934:SF145">
    <property type="entry name" value="ATP-DEPENDENT RNA HELICASE DHX57-RELATED"/>
    <property type="match status" value="1"/>
</dbReference>
<dbReference type="PROSITE" id="PS51194">
    <property type="entry name" value="HELICASE_CTER"/>
    <property type="match status" value="1"/>
</dbReference>
<dbReference type="CDD" id="cd18791">
    <property type="entry name" value="SF2_C_RHA"/>
    <property type="match status" value="1"/>
</dbReference>
<dbReference type="InterPro" id="IPR019240">
    <property type="entry name" value="DUF2196"/>
</dbReference>
<evidence type="ECO:0000256" key="3">
    <source>
        <dbReference type="ARBA" id="ARBA00022801"/>
    </source>
</evidence>
<keyword evidence="4" id="KW-0067">ATP-binding</keyword>
<evidence type="ECO:0000256" key="1">
    <source>
        <dbReference type="ARBA" id="ARBA00012552"/>
    </source>
</evidence>
<comment type="catalytic activity">
    <reaction evidence="5">
        <text>ATP + H2O = ADP + phosphate + H(+)</text>
        <dbReference type="Rhea" id="RHEA:13065"/>
        <dbReference type="ChEBI" id="CHEBI:15377"/>
        <dbReference type="ChEBI" id="CHEBI:15378"/>
        <dbReference type="ChEBI" id="CHEBI:30616"/>
        <dbReference type="ChEBI" id="CHEBI:43474"/>
        <dbReference type="ChEBI" id="CHEBI:456216"/>
        <dbReference type="EC" id="3.6.4.13"/>
    </reaction>
</comment>
<dbReference type="Pfam" id="PF09962">
    <property type="entry name" value="DUF2196"/>
    <property type="match status" value="1"/>
</dbReference>
<evidence type="ECO:0000256" key="4">
    <source>
        <dbReference type="ARBA" id="ARBA00022840"/>
    </source>
</evidence>
<protein>
    <recommendedName>
        <fullName evidence="1">RNA helicase</fullName>
        <ecNumber evidence="1">3.6.4.13</ecNumber>
    </recommendedName>
</protein>
<dbReference type="Gene3D" id="3.10.110.10">
    <property type="entry name" value="Ubiquitin Conjugating Enzyme"/>
    <property type="match status" value="1"/>
</dbReference>
<dbReference type="Pfam" id="PF00271">
    <property type="entry name" value="Helicase_C"/>
    <property type="match status" value="1"/>
</dbReference>
<feature type="domain" description="Helicase C-terminal" evidence="8">
    <location>
        <begin position="995"/>
        <end position="1136"/>
    </location>
</feature>
<evidence type="ECO:0000256" key="6">
    <source>
        <dbReference type="SAM" id="MobiDB-lite"/>
    </source>
</evidence>
<dbReference type="CDD" id="cd17917">
    <property type="entry name" value="DEXHc_RHA-like"/>
    <property type="match status" value="1"/>
</dbReference>
<feature type="domain" description="Helicase ATP-binding" evidence="7">
    <location>
        <begin position="649"/>
        <end position="823"/>
    </location>
</feature>
<dbReference type="InterPro" id="IPR006575">
    <property type="entry name" value="RWD_dom"/>
</dbReference>
<dbReference type="Pfam" id="PF00270">
    <property type="entry name" value="DEAD"/>
    <property type="match status" value="1"/>
</dbReference>
<dbReference type="SUPFAM" id="SSF52540">
    <property type="entry name" value="P-loop containing nucleoside triphosphate hydrolases"/>
    <property type="match status" value="1"/>
</dbReference>
<feature type="compositionally biased region" description="Basic and acidic residues" evidence="6">
    <location>
        <begin position="7"/>
        <end position="54"/>
    </location>
</feature>
<gene>
    <name evidence="9" type="primary">DHX57_2</name>
    <name evidence="9" type="ORF">HK100_008321</name>
</gene>
<dbReference type="SMART" id="SM00487">
    <property type="entry name" value="DEXDc"/>
    <property type="match status" value="1"/>
</dbReference>
<evidence type="ECO:0000256" key="5">
    <source>
        <dbReference type="ARBA" id="ARBA00047984"/>
    </source>
</evidence>
<sequence>MKQNQLQKKEKGERRREKTERKKREKKEKEGRRDRKDLSETQRKQKRQQQESELNKILNKQKARVVMPTLFLPEADIIKFKQILDEYQQAKRLYGLVPANSDDTENNLENLDFTKLDDKELARLIKLNRLDFNGEHDSGDFDSSDDSSDDFSDDSSDDSRSSSESALLTDSDSDELDANVTRDYINHVFGFADDSDNSTDEYYNRMSIEQKESDRGVSFEKLTWLKNIGFSQSRAIAAIKACSRDSDILDAVRYLYNTALPKDSQIPTSLHDSHDALSLFNISHPEMIASRNEEEMVLSVMFGDNFEAPSIDLWRIYIDAAIPSQYLAKTIGKSNKSATEIPQHLLEVYFPEGNVYPYEQPLIIFRDESGKIPSRLILTLCLGLQVASKFWVGQPMVYSLISWLTGDSGGEMESLLQNPPQSYLKLAEDDKSLANIIKTASAISTKLKLGAVIAKTSGPLPKHEQLSKGIGVAITLKKDQGTGKTVNGFVSKVLTRGNHPRGVKVQLSDGRVGRVQFLTGLNEQNHKTISASKNTLKLETGIKNLSIKGSKTTSESAPKGAKKCISKSEKPFITSIQNSELIVSPAVVHKAPEIIEAKSFKQNTPSHILDQASADIKAAFERHILTPPYKKMIPQREGLPAFQLKDTILHTIRENRVVIVSGETGCGKSTQVPQYILDDAILSQRGGRCKILVTQPRRVAAIALAERVSSERGEEIGNSVGYHIRMENKMCNKTQLLFCTTGIMLRRLEEGPRGGSVDGGVDDISHIIVDEVHERSVDSDLLLKMLKDLLKVRPDLKIILMSATLNAELFASYYGSVPIVHIPGRTFAVNALFLEDVLAKIKYSPPMDLCKKMKRMVLPTVNRPHTEDESDSDDAIYEIKSKTRSESNRNLSNGGRGGNISAIIKKLPQNTENLRDEDLDAESLLERYPQLQKSGAQTLFSMDTDKIHYPLIEMLVIGIVGKLLTGKTGRVVPGMAPVGKHRGKSNKRGKEASQTLQKSHSQLQEVSPFEFDVDKQALNRGILIFMPGVAEIAAMQEILLNNGIVRSATQNGNLCIALHAILDSKEQRRAFDRPPDGAVKIIIATNVAETSITVDDVVFVIDCGKMKQTQYDPMKGMASLEEWLVLHNANAFFFNA</sequence>
<dbReference type="EMBL" id="JADGJH010000403">
    <property type="protein sequence ID" value="KAJ3129997.1"/>
    <property type="molecule type" value="Genomic_DNA"/>
</dbReference>
<dbReference type="InterPro" id="IPR027417">
    <property type="entry name" value="P-loop_NTPase"/>
</dbReference>
<organism evidence="9 10">
    <name type="scientific">Physocladia obscura</name>
    <dbReference type="NCBI Taxonomy" id="109957"/>
    <lineage>
        <taxon>Eukaryota</taxon>
        <taxon>Fungi</taxon>
        <taxon>Fungi incertae sedis</taxon>
        <taxon>Chytridiomycota</taxon>
        <taxon>Chytridiomycota incertae sedis</taxon>
        <taxon>Chytridiomycetes</taxon>
        <taxon>Chytridiales</taxon>
        <taxon>Chytriomycetaceae</taxon>
        <taxon>Physocladia</taxon>
    </lineage>
</organism>
<evidence type="ECO:0000313" key="10">
    <source>
        <dbReference type="Proteomes" id="UP001211907"/>
    </source>
</evidence>
<dbReference type="GO" id="GO:0003724">
    <property type="term" value="F:RNA helicase activity"/>
    <property type="evidence" value="ECO:0007669"/>
    <property type="project" value="UniProtKB-EC"/>
</dbReference>
<dbReference type="InterPro" id="IPR016135">
    <property type="entry name" value="UBQ-conjugating_enzyme/RWD"/>
</dbReference>
<keyword evidence="10" id="KW-1185">Reference proteome</keyword>
<keyword evidence="9" id="KW-0347">Helicase</keyword>
<keyword evidence="2" id="KW-0547">Nucleotide-binding</keyword>
<dbReference type="PROSITE" id="PS00690">
    <property type="entry name" value="DEAH_ATP_HELICASE"/>
    <property type="match status" value="1"/>
</dbReference>
<keyword evidence="3" id="KW-0378">Hydrolase</keyword>
<dbReference type="Gene3D" id="3.40.50.300">
    <property type="entry name" value="P-loop containing nucleotide triphosphate hydrolases"/>
    <property type="match status" value="2"/>
</dbReference>
<dbReference type="SUPFAM" id="SSF54495">
    <property type="entry name" value="UBC-like"/>
    <property type="match status" value="1"/>
</dbReference>
<name>A0AAD5XIF4_9FUNG</name>